<dbReference type="GO" id="GO:0005730">
    <property type="term" value="C:nucleolus"/>
    <property type="evidence" value="ECO:0007669"/>
    <property type="project" value="UniProtKB-SubCell"/>
</dbReference>
<comment type="similarity">
    <text evidence="10 13">Belongs to the archaeal rpoM/eukaryotic RPA12/RPB9/RPC11 RNA polymerase family.</text>
</comment>
<evidence type="ECO:0000256" key="6">
    <source>
        <dbReference type="ARBA" id="ARBA00023163"/>
    </source>
</evidence>
<dbReference type="PIRSF" id="PIRSF005586">
    <property type="entry name" value="RNApol_RpoM"/>
    <property type="match status" value="1"/>
</dbReference>
<evidence type="ECO:0000256" key="4">
    <source>
        <dbReference type="ARBA" id="ARBA00022771"/>
    </source>
</evidence>
<dbReference type="RefSeq" id="XP_039125907.1">
    <property type="nucleotide sequence ID" value="XM_039269973.1"/>
</dbReference>
<dbReference type="AlphaFoldDB" id="A0AB40BGC4"/>
<reference evidence="16" key="1">
    <citation type="submission" date="2025-08" db="UniProtKB">
        <authorList>
            <consortium name="RefSeq"/>
        </authorList>
    </citation>
    <scope>IDENTIFICATION</scope>
</reference>
<keyword evidence="5 11" id="KW-0862">Zinc</keyword>
<comment type="function">
    <text evidence="8">DNA-dependent RNA polymerase catalyzes the transcription of DNA into RNA using the four ribonucleoside triphosphates as substrates. Component of RNA polymerase II which synthesizes mRNA precursors and many functional non-coding RNAs. Pol II is the central component of the basal RNA polymerase II transcription machinery. It is composed of mobile elements that move relative to each other. Component of RNA polymerases IV and V which mediate short-interfering RNAs (siRNA) accumulation and subsequent RNA-directed DNA methylation-dependent (RdDM) transcriptional gene silencing (TGS) of endogenous repeated sequences, including transposable elements. Required for RNA silencing.</text>
</comment>
<dbReference type="PROSITE" id="PS01030">
    <property type="entry name" value="RNA_POL_M_15KD"/>
    <property type="match status" value="1"/>
</dbReference>
<evidence type="ECO:0000256" key="1">
    <source>
        <dbReference type="ARBA" id="ARBA00004604"/>
    </source>
</evidence>
<keyword evidence="7 10" id="KW-0539">Nucleus</keyword>
<feature type="binding site" evidence="11">
    <location>
        <position position="32"/>
    </location>
    <ligand>
        <name>Zn(2+)</name>
        <dbReference type="ChEBI" id="CHEBI:29105"/>
        <label>1</label>
    </ligand>
</feature>
<evidence type="ECO:0000256" key="2">
    <source>
        <dbReference type="ARBA" id="ARBA00022478"/>
    </source>
</evidence>
<dbReference type="FunFam" id="2.20.25.10:FF:000004">
    <property type="entry name" value="DNA-directed RNA polymerase subunit"/>
    <property type="match status" value="1"/>
</dbReference>
<dbReference type="InterPro" id="IPR012164">
    <property type="entry name" value="Rpa12/Rpb9/Rpc10/TFS"/>
</dbReference>
<evidence type="ECO:0000256" key="13">
    <source>
        <dbReference type="RuleBase" id="RU003474"/>
    </source>
</evidence>
<dbReference type="GO" id="GO:0006283">
    <property type="term" value="P:transcription-coupled nucleotide-excision repair"/>
    <property type="evidence" value="ECO:0007669"/>
    <property type="project" value="TreeGrafter"/>
</dbReference>
<protein>
    <recommendedName>
        <fullName evidence="10">DNA-directed RNA polymerase subunit</fullName>
    </recommendedName>
</protein>
<feature type="binding site" evidence="11">
    <location>
        <position position="7"/>
    </location>
    <ligand>
        <name>Zn(2+)</name>
        <dbReference type="ChEBI" id="CHEBI:29105"/>
        <label>1</label>
    </ligand>
</feature>
<organism evidence="15 16">
    <name type="scientific">Dioscorea cayennensis subsp. rotundata</name>
    <name type="common">White Guinea yam</name>
    <name type="synonym">Dioscorea rotundata</name>
    <dbReference type="NCBI Taxonomy" id="55577"/>
    <lineage>
        <taxon>Eukaryota</taxon>
        <taxon>Viridiplantae</taxon>
        <taxon>Streptophyta</taxon>
        <taxon>Embryophyta</taxon>
        <taxon>Tracheophyta</taxon>
        <taxon>Spermatophyta</taxon>
        <taxon>Magnoliopsida</taxon>
        <taxon>Liliopsida</taxon>
        <taxon>Dioscoreales</taxon>
        <taxon>Dioscoreaceae</taxon>
        <taxon>Dioscorea</taxon>
    </lineage>
</organism>
<dbReference type="GO" id="GO:0003899">
    <property type="term" value="F:DNA-directed RNA polymerase activity"/>
    <property type="evidence" value="ECO:0007669"/>
    <property type="project" value="InterPro"/>
</dbReference>
<dbReference type="GO" id="GO:0000419">
    <property type="term" value="C:RNA polymerase V complex"/>
    <property type="evidence" value="ECO:0007669"/>
    <property type="project" value="UniProtKB-ARBA"/>
</dbReference>
<keyword evidence="3 11" id="KW-0479">Metal-binding</keyword>
<dbReference type="GO" id="GO:0001193">
    <property type="term" value="P:maintenance of transcriptional fidelity during transcription elongation by RNA polymerase II"/>
    <property type="evidence" value="ECO:0007669"/>
    <property type="project" value="TreeGrafter"/>
</dbReference>
<dbReference type="GO" id="GO:0008270">
    <property type="term" value="F:zinc ion binding"/>
    <property type="evidence" value="ECO:0007669"/>
    <property type="project" value="UniProtKB-KW"/>
</dbReference>
<feature type="zinc finger region" description="C4-type" evidence="12">
    <location>
        <begin position="7"/>
        <end position="32"/>
    </location>
</feature>
<dbReference type="InterPro" id="IPR001529">
    <property type="entry name" value="Zn_ribbon_RPB9"/>
</dbReference>
<feature type="binding site" evidence="11">
    <location>
        <position position="29"/>
    </location>
    <ligand>
        <name>Zn(2+)</name>
        <dbReference type="ChEBI" id="CHEBI:29105"/>
        <label>1</label>
    </ligand>
</feature>
<dbReference type="Pfam" id="PF02150">
    <property type="entry name" value="Zn_ribbon_RPB9"/>
    <property type="match status" value="1"/>
</dbReference>
<accession>A0AB40BGC4</accession>
<gene>
    <name evidence="16" type="primary">LOC120261952</name>
</gene>
<dbReference type="SUPFAM" id="SSF57783">
    <property type="entry name" value="Zinc beta-ribbon"/>
    <property type="match status" value="2"/>
</dbReference>
<dbReference type="GO" id="GO:0003676">
    <property type="term" value="F:nucleic acid binding"/>
    <property type="evidence" value="ECO:0007669"/>
    <property type="project" value="InterPro"/>
</dbReference>
<feature type="binding site" evidence="11">
    <location>
        <position position="103"/>
    </location>
    <ligand>
        <name>Zn(2+)</name>
        <dbReference type="ChEBI" id="CHEBI:29105"/>
        <label>2</label>
    </ligand>
</feature>
<keyword evidence="4 12" id="KW-0863">Zinc-finger</keyword>
<dbReference type="InterPro" id="IPR019761">
    <property type="entry name" value="DNA-dir_RNA_pol-M_15_CS"/>
</dbReference>
<dbReference type="PROSITE" id="PS51133">
    <property type="entry name" value="ZF_TFIIS_2"/>
    <property type="match status" value="1"/>
</dbReference>
<dbReference type="FunFam" id="2.20.25.10:FF:000008">
    <property type="entry name" value="DNA-directed RNA polymerase II subunit RPB9"/>
    <property type="match status" value="1"/>
</dbReference>
<dbReference type="InterPro" id="IPR001222">
    <property type="entry name" value="Znf_TFIIS"/>
</dbReference>
<sequence length="114" mass="13178">MSTMKFCCECNNILYPKENKEQKTLLFACRNCEHQEISNDNCVYRNEVLHSVGERTQVLQDVAADPTLPRTKTIRCTKCNHPEVVFFQAAARGEEGMTLFFVCCNPDCGHRWRD</sequence>
<proteinExistence type="inferred from homology"/>
<dbReference type="SMART" id="SM00440">
    <property type="entry name" value="ZnF_C2C2"/>
    <property type="match status" value="1"/>
</dbReference>
<keyword evidence="2 10" id="KW-0240">DNA-directed RNA polymerase</keyword>
<evidence type="ECO:0000256" key="5">
    <source>
        <dbReference type="ARBA" id="ARBA00022833"/>
    </source>
</evidence>
<comment type="subunit">
    <text evidence="9">Component of the RNA polymerase II, IV and V complexes. Interacts with NRPD1.</text>
</comment>
<evidence type="ECO:0000256" key="11">
    <source>
        <dbReference type="PIRSR" id="PIRSR005586-1"/>
    </source>
</evidence>
<dbReference type="Pfam" id="PF01096">
    <property type="entry name" value="Zn_ribbon_TFIIS"/>
    <property type="match status" value="1"/>
</dbReference>
<evidence type="ECO:0000256" key="10">
    <source>
        <dbReference type="PIRNR" id="PIRNR005586"/>
    </source>
</evidence>
<feature type="binding site" evidence="11">
    <location>
        <position position="76"/>
    </location>
    <ligand>
        <name>Zn(2+)</name>
        <dbReference type="ChEBI" id="CHEBI:29105"/>
        <label>2</label>
    </ligand>
</feature>
<dbReference type="Gene3D" id="2.20.25.10">
    <property type="match status" value="2"/>
</dbReference>
<feature type="binding site" evidence="11">
    <location>
        <position position="10"/>
    </location>
    <ligand>
        <name>Zn(2+)</name>
        <dbReference type="ChEBI" id="CHEBI:29105"/>
        <label>1</label>
    </ligand>
</feature>
<evidence type="ECO:0000256" key="8">
    <source>
        <dbReference type="ARBA" id="ARBA00055413"/>
    </source>
</evidence>
<evidence type="ECO:0000256" key="3">
    <source>
        <dbReference type="ARBA" id="ARBA00022723"/>
    </source>
</evidence>
<evidence type="ECO:0000256" key="7">
    <source>
        <dbReference type="ARBA" id="ARBA00023242"/>
    </source>
</evidence>
<keyword evidence="6 10" id="KW-0804">Transcription</keyword>
<dbReference type="SMART" id="SM00661">
    <property type="entry name" value="RPOL9"/>
    <property type="match status" value="1"/>
</dbReference>
<evidence type="ECO:0000256" key="9">
    <source>
        <dbReference type="ARBA" id="ARBA00063449"/>
    </source>
</evidence>
<dbReference type="InterPro" id="IPR034012">
    <property type="entry name" value="Zn_ribbon_RPB9_C"/>
</dbReference>
<evidence type="ECO:0000256" key="12">
    <source>
        <dbReference type="PIRSR" id="PIRSR005586-2"/>
    </source>
</evidence>
<dbReference type="Proteomes" id="UP001515500">
    <property type="component" value="Chromosome 5"/>
</dbReference>
<evidence type="ECO:0000313" key="16">
    <source>
        <dbReference type="RefSeq" id="XP_039125907.1"/>
    </source>
</evidence>
<dbReference type="GeneID" id="120261952"/>
<dbReference type="GO" id="GO:0006367">
    <property type="term" value="P:transcription initiation at RNA polymerase II promoter"/>
    <property type="evidence" value="ECO:0007669"/>
    <property type="project" value="TreeGrafter"/>
</dbReference>
<dbReference type="PANTHER" id="PTHR11239">
    <property type="entry name" value="DNA-DIRECTED RNA POLYMERASE"/>
    <property type="match status" value="1"/>
</dbReference>
<feature type="binding site" evidence="11">
    <location>
        <position position="79"/>
    </location>
    <ligand>
        <name>Zn(2+)</name>
        <dbReference type="ChEBI" id="CHEBI:29105"/>
        <label>2</label>
    </ligand>
</feature>
<dbReference type="PANTHER" id="PTHR11239:SF1">
    <property type="entry name" value="DNA-DIRECTED RNA POLYMERASE II SUBUNIT RPB9"/>
    <property type="match status" value="1"/>
</dbReference>
<dbReference type="GO" id="GO:0005665">
    <property type="term" value="C:RNA polymerase II, core complex"/>
    <property type="evidence" value="ECO:0007669"/>
    <property type="project" value="TreeGrafter"/>
</dbReference>
<feature type="binding site" evidence="11">
    <location>
        <position position="108"/>
    </location>
    <ligand>
        <name>Zn(2+)</name>
        <dbReference type="ChEBI" id="CHEBI:29105"/>
        <label>2</label>
    </ligand>
</feature>
<dbReference type="CDD" id="cd10508">
    <property type="entry name" value="Zn-ribbon_RPB9"/>
    <property type="match status" value="1"/>
</dbReference>
<evidence type="ECO:0000313" key="15">
    <source>
        <dbReference type="Proteomes" id="UP001515500"/>
    </source>
</evidence>
<keyword evidence="15" id="KW-1185">Reference proteome</keyword>
<name>A0AB40BGC4_DIOCR</name>
<comment type="subcellular location">
    <subcellularLocation>
        <location evidence="1">Nucleus</location>
        <location evidence="1">Nucleolus</location>
    </subcellularLocation>
</comment>
<evidence type="ECO:0000259" key="14">
    <source>
        <dbReference type="PROSITE" id="PS51133"/>
    </source>
</evidence>
<feature type="domain" description="TFIIS-type" evidence="14">
    <location>
        <begin position="72"/>
        <end position="113"/>
    </location>
</feature>